<evidence type="ECO:0008006" key="4">
    <source>
        <dbReference type="Google" id="ProtNLM"/>
    </source>
</evidence>
<evidence type="ECO:0000256" key="1">
    <source>
        <dbReference type="SAM" id="SignalP"/>
    </source>
</evidence>
<feature type="signal peptide" evidence="1">
    <location>
        <begin position="1"/>
        <end position="26"/>
    </location>
</feature>
<gene>
    <name evidence="2" type="ORF">PDM29_18550</name>
</gene>
<evidence type="ECO:0000313" key="2">
    <source>
        <dbReference type="EMBL" id="WNH52305.1"/>
    </source>
</evidence>
<evidence type="ECO:0000313" key="3">
    <source>
        <dbReference type="Proteomes" id="UP001302072"/>
    </source>
</evidence>
<name>A0ABY9YNU9_9GAMM</name>
<accession>A0ABY9YNU9</accession>
<keyword evidence="1" id="KW-0732">Signal</keyword>
<dbReference type="RefSeq" id="WP_311191509.1">
    <property type="nucleotide sequence ID" value="NZ_CP115541.1"/>
</dbReference>
<protein>
    <recommendedName>
        <fullName evidence="4">PepSY domain-containing protein</fullName>
    </recommendedName>
</protein>
<reference evidence="2 3" key="1">
    <citation type="submission" date="2022-12" db="EMBL/GenBank/DDBJ databases">
        <title>Two new species, Stenotrophomonas aracearum and Stenotrophomonas oahuensis, isolated from Anthurium (Araceae family) in Hawaii.</title>
        <authorList>
            <person name="Chunag S.C."/>
            <person name="Dobhal S."/>
            <person name="Alvarez A."/>
            <person name="Arif M."/>
        </authorList>
    </citation>
    <scope>NUCLEOTIDE SEQUENCE [LARGE SCALE GENOMIC DNA]</scope>
    <source>
        <strain evidence="2 3">A5586</strain>
    </source>
</reference>
<proteinExistence type="predicted"/>
<sequence length="106" mass="11866">MRTLFGTTTAASLALALSFGSMSSQRNESTSQPDTCRSIVKRYIEETRGWTVSQYTVKEEAVEVGLPGYEVMFLDDLTVPPPEELLSFHVELDPACMRVVRELGYQ</sequence>
<dbReference type="EMBL" id="CP115541">
    <property type="protein sequence ID" value="WNH52305.1"/>
    <property type="molecule type" value="Genomic_DNA"/>
</dbReference>
<feature type="chain" id="PRO_5045112383" description="PepSY domain-containing protein" evidence="1">
    <location>
        <begin position="27"/>
        <end position="106"/>
    </location>
</feature>
<dbReference type="Proteomes" id="UP001302072">
    <property type="component" value="Chromosome"/>
</dbReference>
<organism evidence="2 3">
    <name type="scientific">Stenotrophomonas oahuensis</name>
    <dbReference type="NCBI Taxonomy" id="3003271"/>
    <lineage>
        <taxon>Bacteria</taxon>
        <taxon>Pseudomonadati</taxon>
        <taxon>Pseudomonadota</taxon>
        <taxon>Gammaproteobacteria</taxon>
        <taxon>Lysobacterales</taxon>
        <taxon>Lysobacteraceae</taxon>
        <taxon>Stenotrophomonas</taxon>
    </lineage>
</organism>
<keyword evidence="3" id="KW-1185">Reference proteome</keyword>